<sequence>MGQVSLHALLVASEGITWDMSSLAIWVIPSEKETSDHAT</sequence>
<dbReference type="Proteomes" id="UP000238916">
    <property type="component" value="Unassembled WGS sequence"/>
</dbReference>
<protein>
    <submittedName>
        <fullName evidence="1">Uncharacterized protein</fullName>
    </submittedName>
</protein>
<dbReference type="AlphaFoldDB" id="A0A2U3LQF8"/>
<accession>A0A2U3LQF8</accession>
<proteinExistence type="predicted"/>
<dbReference type="EMBL" id="OMOF01000707">
    <property type="protein sequence ID" value="SPF54092.1"/>
    <property type="molecule type" value="Genomic_DNA"/>
</dbReference>
<gene>
    <name evidence="1" type="ORF">SBF1_7350004</name>
</gene>
<evidence type="ECO:0000313" key="1">
    <source>
        <dbReference type="EMBL" id="SPF54092.1"/>
    </source>
</evidence>
<reference evidence="2" key="1">
    <citation type="submission" date="2018-02" db="EMBL/GenBank/DDBJ databases">
        <authorList>
            <person name="Hausmann B."/>
        </authorList>
    </citation>
    <scope>NUCLEOTIDE SEQUENCE [LARGE SCALE GENOMIC DNA]</scope>
    <source>
        <strain evidence="2">Peat soil MAG SbF1</strain>
    </source>
</reference>
<evidence type="ECO:0000313" key="2">
    <source>
        <dbReference type="Proteomes" id="UP000238916"/>
    </source>
</evidence>
<name>A0A2U3LQF8_9FIRM</name>
<organism evidence="1 2">
    <name type="scientific">Candidatus Desulfosporosinus infrequens</name>
    <dbReference type="NCBI Taxonomy" id="2043169"/>
    <lineage>
        <taxon>Bacteria</taxon>
        <taxon>Bacillati</taxon>
        <taxon>Bacillota</taxon>
        <taxon>Clostridia</taxon>
        <taxon>Eubacteriales</taxon>
        <taxon>Desulfitobacteriaceae</taxon>
        <taxon>Desulfosporosinus</taxon>
    </lineage>
</organism>